<accession>A0AAN5CIJ9</accession>
<sequence>EENLEDDGSRCPMPDTQVGQLRGRSKKDDITIEGGRRGGRRSGRREDRRRRLRRALAVLANWMFPLR</sequence>
<feature type="non-terminal residue" evidence="2">
    <location>
        <position position="67"/>
    </location>
</feature>
<feature type="region of interest" description="Disordered" evidence="1">
    <location>
        <begin position="1"/>
        <end position="49"/>
    </location>
</feature>
<name>A0AAN5CIJ9_9BILA</name>
<dbReference type="AlphaFoldDB" id="A0AAN5CIJ9"/>
<dbReference type="EMBL" id="BTRK01000004">
    <property type="protein sequence ID" value="GMR45084.1"/>
    <property type="molecule type" value="Genomic_DNA"/>
</dbReference>
<gene>
    <name evidence="2" type="ORF">PMAYCL1PPCAC_15279</name>
</gene>
<dbReference type="Proteomes" id="UP001328107">
    <property type="component" value="Unassembled WGS sequence"/>
</dbReference>
<comment type="caution">
    <text evidence="2">The sequence shown here is derived from an EMBL/GenBank/DDBJ whole genome shotgun (WGS) entry which is preliminary data.</text>
</comment>
<organism evidence="2 3">
    <name type="scientific">Pristionchus mayeri</name>
    <dbReference type="NCBI Taxonomy" id="1317129"/>
    <lineage>
        <taxon>Eukaryota</taxon>
        <taxon>Metazoa</taxon>
        <taxon>Ecdysozoa</taxon>
        <taxon>Nematoda</taxon>
        <taxon>Chromadorea</taxon>
        <taxon>Rhabditida</taxon>
        <taxon>Rhabditina</taxon>
        <taxon>Diplogasteromorpha</taxon>
        <taxon>Diplogasteroidea</taxon>
        <taxon>Neodiplogasteridae</taxon>
        <taxon>Pristionchus</taxon>
    </lineage>
</organism>
<proteinExistence type="predicted"/>
<feature type="compositionally biased region" description="Basic residues" evidence="1">
    <location>
        <begin position="37"/>
        <end position="49"/>
    </location>
</feature>
<feature type="compositionally biased region" description="Basic and acidic residues" evidence="1">
    <location>
        <begin position="26"/>
        <end position="36"/>
    </location>
</feature>
<keyword evidence="3" id="KW-1185">Reference proteome</keyword>
<reference evidence="3" key="1">
    <citation type="submission" date="2022-10" db="EMBL/GenBank/DDBJ databases">
        <title>Genome assembly of Pristionchus species.</title>
        <authorList>
            <person name="Yoshida K."/>
            <person name="Sommer R.J."/>
        </authorList>
    </citation>
    <scope>NUCLEOTIDE SEQUENCE [LARGE SCALE GENOMIC DNA]</scope>
    <source>
        <strain evidence="3">RS5460</strain>
    </source>
</reference>
<feature type="non-terminal residue" evidence="2">
    <location>
        <position position="1"/>
    </location>
</feature>
<evidence type="ECO:0000256" key="1">
    <source>
        <dbReference type="SAM" id="MobiDB-lite"/>
    </source>
</evidence>
<evidence type="ECO:0000313" key="2">
    <source>
        <dbReference type="EMBL" id="GMR45084.1"/>
    </source>
</evidence>
<evidence type="ECO:0000313" key="3">
    <source>
        <dbReference type="Proteomes" id="UP001328107"/>
    </source>
</evidence>
<protein>
    <submittedName>
        <fullName evidence="2">Uncharacterized protein</fullName>
    </submittedName>
</protein>